<dbReference type="GO" id="GO:0003677">
    <property type="term" value="F:DNA binding"/>
    <property type="evidence" value="ECO:0007669"/>
    <property type="project" value="InterPro"/>
</dbReference>
<dbReference type="Pfam" id="PF10391">
    <property type="entry name" value="DNA_pol_lambd_f"/>
    <property type="match status" value="1"/>
</dbReference>
<evidence type="ECO:0000256" key="6">
    <source>
        <dbReference type="ARBA" id="ARBA00022932"/>
    </source>
</evidence>
<dbReference type="InterPro" id="IPR019843">
    <property type="entry name" value="DNA_pol-X_BS"/>
</dbReference>
<evidence type="ECO:0000256" key="8">
    <source>
        <dbReference type="ARBA" id="ARBA00049244"/>
    </source>
</evidence>
<dbReference type="Gene3D" id="3.30.210.10">
    <property type="entry name" value="DNA polymerase, thumb domain"/>
    <property type="match status" value="1"/>
</dbReference>
<feature type="domain" description="DNA-directed DNA polymerase X" evidence="10">
    <location>
        <begin position="343"/>
        <end position="710"/>
    </location>
</feature>
<evidence type="ECO:0000259" key="10">
    <source>
        <dbReference type="SMART" id="SM00483"/>
    </source>
</evidence>
<dbReference type="InterPro" id="IPR002008">
    <property type="entry name" value="DNA_pol_X_beta-like"/>
</dbReference>
<dbReference type="CDD" id="cd00141">
    <property type="entry name" value="NT_POLXc"/>
    <property type="match status" value="1"/>
</dbReference>
<feature type="region of interest" description="Disordered" evidence="9">
    <location>
        <begin position="1"/>
        <end position="24"/>
    </location>
</feature>
<dbReference type="AlphaFoldDB" id="A0A6A6VKK5"/>
<dbReference type="GO" id="GO:0006303">
    <property type="term" value="P:double-strand break repair via nonhomologous end joining"/>
    <property type="evidence" value="ECO:0007669"/>
    <property type="project" value="TreeGrafter"/>
</dbReference>
<dbReference type="PRINTS" id="PR00869">
    <property type="entry name" value="DNAPOLX"/>
</dbReference>
<dbReference type="PANTHER" id="PTHR11276">
    <property type="entry name" value="DNA POLYMERASE TYPE-X FAMILY MEMBER"/>
    <property type="match status" value="1"/>
</dbReference>
<dbReference type="FunFam" id="1.10.150.110:FF:000005">
    <property type="entry name" value="DNA polymerase POL4"/>
    <property type="match status" value="1"/>
</dbReference>
<dbReference type="Gene3D" id="3.30.460.10">
    <property type="entry name" value="Beta Polymerase, domain 2"/>
    <property type="match status" value="1"/>
</dbReference>
<dbReference type="EC" id="2.7.7.7" evidence="2"/>
<reference evidence="11" key="1">
    <citation type="journal article" date="2020" name="Stud. Mycol.">
        <title>101 Dothideomycetes genomes: a test case for predicting lifestyles and emergence of pathogens.</title>
        <authorList>
            <person name="Haridas S."/>
            <person name="Albert R."/>
            <person name="Binder M."/>
            <person name="Bloem J."/>
            <person name="Labutti K."/>
            <person name="Salamov A."/>
            <person name="Andreopoulos B."/>
            <person name="Baker S."/>
            <person name="Barry K."/>
            <person name="Bills G."/>
            <person name="Bluhm B."/>
            <person name="Cannon C."/>
            <person name="Castanera R."/>
            <person name="Culley D."/>
            <person name="Daum C."/>
            <person name="Ezra D."/>
            <person name="Gonzalez J."/>
            <person name="Henrissat B."/>
            <person name="Kuo A."/>
            <person name="Liang C."/>
            <person name="Lipzen A."/>
            <person name="Lutzoni F."/>
            <person name="Magnuson J."/>
            <person name="Mondo S."/>
            <person name="Nolan M."/>
            <person name="Ohm R."/>
            <person name="Pangilinan J."/>
            <person name="Park H.-J."/>
            <person name="Ramirez L."/>
            <person name="Alfaro M."/>
            <person name="Sun H."/>
            <person name="Tritt A."/>
            <person name="Yoshinaga Y."/>
            <person name="Zwiers L.-H."/>
            <person name="Turgeon B."/>
            <person name="Goodwin S."/>
            <person name="Spatafora J."/>
            <person name="Crous P."/>
            <person name="Grigoriev I."/>
        </authorList>
    </citation>
    <scope>NUCLEOTIDE SEQUENCE</scope>
    <source>
        <strain evidence="11">CBS 119925</strain>
    </source>
</reference>
<evidence type="ECO:0000256" key="3">
    <source>
        <dbReference type="ARBA" id="ARBA00022679"/>
    </source>
</evidence>
<keyword evidence="3" id="KW-0808">Transferase</keyword>
<protein>
    <recommendedName>
        <fullName evidence="2">DNA-directed DNA polymerase</fullName>
        <ecNumber evidence="2">2.7.7.7</ecNumber>
    </recommendedName>
</protein>
<dbReference type="SUPFAM" id="SSF81585">
    <property type="entry name" value="PsbU/PolX domain-like"/>
    <property type="match status" value="1"/>
</dbReference>
<evidence type="ECO:0000256" key="1">
    <source>
        <dbReference type="ARBA" id="ARBA00008323"/>
    </source>
</evidence>
<keyword evidence="5" id="KW-0227">DNA damage</keyword>
<comment type="catalytic activity">
    <reaction evidence="8">
        <text>DNA(n) + a 2'-deoxyribonucleoside 5'-triphosphate = DNA(n+1) + diphosphate</text>
        <dbReference type="Rhea" id="RHEA:22508"/>
        <dbReference type="Rhea" id="RHEA-COMP:17339"/>
        <dbReference type="Rhea" id="RHEA-COMP:17340"/>
        <dbReference type="ChEBI" id="CHEBI:33019"/>
        <dbReference type="ChEBI" id="CHEBI:61560"/>
        <dbReference type="ChEBI" id="CHEBI:173112"/>
        <dbReference type="EC" id="2.7.7.7"/>
    </reaction>
</comment>
<evidence type="ECO:0000256" key="7">
    <source>
        <dbReference type="ARBA" id="ARBA00023204"/>
    </source>
</evidence>
<dbReference type="InterPro" id="IPR027421">
    <property type="entry name" value="DNA_pol_lamdba_lyase_dom_sf"/>
</dbReference>
<evidence type="ECO:0000256" key="2">
    <source>
        <dbReference type="ARBA" id="ARBA00012417"/>
    </source>
</evidence>
<keyword evidence="6" id="KW-0239">DNA-directed DNA polymerase</keyword>
<feature type="compositionally biased region" description="Acidic residues" evidence="9">
    <location>
        <begin position="119"/>
        <end position="132"/>
    </location>
</feature>
<dbReference type="PROSITE" id="PS00522">
    <property type="entry name" value="DNA_POLYMERASE_X"/>
    <property type="match status" value="1"/>
</dbReference>
<dbReference type="InterPro" id="IPR028207">
    <property type="entry name" value="DNA_pol_B_palm_palm"/>
</dbReference>
<dbReference type="SMART" id="SM00483">
    <property type="entry name" value="POLXc"/>
    <property type="match status" value="1"/>
</dbReference>
<dbReference type="Pfam" id="PF14716">
    <property type="entry name" value="HHH_8"/>
    <property type="match status" value="1"/>
</dbReference>
<comment type="similarity">
    <text evidence="1">Belongs to the DNA polymerase type-X family.</text>
</comment>
<sequence length="712" mass="79507">MEDIDSSQASSIDTVPKPPDLSSIPPIVVVSAHFQNDEKQELERKLRRHGAPLTEDVSKAKVFIGKVGTKRRAEFELRSRKFTVEEVVEGAVIRSPPRDDGPPSKRRKVEGSLAKPIVVDEEGSVTEEEPETEEKNDSETEDELPSAIEDARSPSPDTAETVAALARAVFGSEDGNDTIWFIKTDWLDRCISIGHILPLADDLVYKGRVLERPPAPSSTPRSDTPFFSSPASRHTSIPASRTTSAAPPTPTRSILERAKLDAATAPAPSRYIPNQHPSHGSRRFETSSFASSALKASQITHQTAHLLQQTTSEYEGTDSDIPEPPEWVKKGIKYSCQRFTPPNPPNAPFIEELKKIRTARILIDDEIGVRAYSTIIAAIAAYPYPFTSPREILRLPGCEAKVANLWVEWKNTGSIQAVAEYEADDAMKVLRTFYDIWGVGAKTARNFYYNHHWTDLDDVIEYGWNDLDRVQQIGLKYYDEFLDGIPRSEVESIADVVRRQGVKLRDDRITVTVVGGYRRGKELSGDVDMIVSHPELASTAGLVQELVESLEEEGWITHTLLLSLNNTNRGQHTLPFRTSKQAGVGFDTLDKALVVWQDPHWPMEPQDRAENPNAKNPNIHRRVDIIVSPWRTVGCAIMGWSGGTTFQRDLRRYAKYYKGWKFDSSGIRSRETGEVVMLEGPEGVEGTPEEAERRVFEGLGLEFVPPGMRCTN</sequence>
<keyword evidence="4" id="KW-0548">Nucleotidyltransferase</keyword>
<evidence type="ECO:0000313" key="12">
    <source>
        <dbReference type="Proteomes" id="UP000799440"/>
    </source>
</evidence>
<dbReference type="InterPro" id="IPR043519">
    <property type="entry name" value="NT_sf"/>
</dbReference>
<organism evidence="11 12">
    <name type="scientific">Sporormia fimetaria CBS 119925</name>
    <dbReference type="NCBI Taxonomy" id="1340428"/>
    <lineage>
        <taxon>Eukaryota</taxon>
        <taxon>Fungi</taxon>
        <taxon>Dikarya</taxon>
        <taxon>Ascomycota</taxon>
        <taxon>Pezizomycotina</taxon>
        <taxon>Dothideomycetes</taxon>
        <taxon>Pleosporomycetidae</taxon>
        <taxon>Pleosporales</taxon>
        <taxon>Sporormiaceae</taxon>
        <taxon>Sporormia</taxon>
    </lineage>
</organism>
<dbReference type="SUPFAM" id="SSF47802">
    <property type="entry name" value="DNA polymerase beta, N-terminal domain-like"/>
    <property type="match status" value="1"/>
</dbReference>
<feature type="compositionally biased region" description="Polar residues" evidence="9">
    <location>
        <begin position="218"/>
        <end position="234"/>
    </location>
</feature>
<dbReference type="InterPro" id="IPR002054">
    <property type="entry name" value="DNA-dir_DNA_pol_X"/>
</dbReference>
<dbReference type="GO" id="GO:0005634">
    <property type="term" value="C:nucleus"/>
    <property type="evidence" value="ECO:0007669"/>
    <property type="project" value="TreeGrafter"/>
</dbReference>
<gene>
    <name evidence="11" type="ORF">M011DRAFT_463897</name>
</gene>
<dbReference type="PRINTS" id="PR00870">
    <property type="entry name" value="DNAPOLXBETA"/>
</dbReference>
<feature type="region of interest" description="Disordered" evidence="9">
    <location>
        <begin position="93"/>
        <end position="159"/>
    </location>
</feature>
<accession>A0A6A6VKK5</accession>
<dbReference type="OrthoDB" id="205514at2759"/>
<dbReference type="InterPro" id="IPR037160">
    <property type="entry name" value="DNA_Pol_thumb_sf"/>
</dbReference>
<proteinExistence type="inferred from homology"/>
<evidence type="ECO:0000256" key="5">
    <source>
        <dbReference type="ARBA" id="ARBA00022763"/>
    </source>
</evidence>
<feature type="compositionally biased region" description="Low complexity" evidence="9">
    <location>
        <begin position="235"/>
        <end position="246"/>
    </location>
</feature>
<dbReference type="GO" id="GO:0003887">
    <property type="term" value="F:DNA-directed DNA polymerase activity"/>
    <property type="evidence" value="ECO:0007669"/>
    <property type="project" value="UniProtKB-KW"/>
</dbReference>
<evidence type="ECO:0000256" key="9">
    <source>
        <dbReference type="SAM" id="MobiDB-lite"/>
    </source>
</evidence>
<keyword evidence="12" id="KW-1185">Reference proteome</keyword>
<dbReference type="Proteomes" id="UP000799440">
    <property type="component" value="Unassembled WGS sequence"/>
</dbReference>
<dbReference type="InterPro" id="IPR022312">
    <property type="entry name" value="DNA_pol_X"/>
</dbReference>
<keyword evidence="7" id="KW-0234">DNA repair</keyword>
<dbReference type="InterPro" id="IPR029398">
    <property type="entry name" value="PolB_thumb"/>
</dbReference>
<dbReference type="SUPFAM" id="SSF81301">
    <property type="entry name" value="Nucleotidyltransferase"/>
    <property type="match status" value="1"/>
</dbReference>
<feature type="region of interest" description="Disordered" evidence="9">
    <location>
        <begin position="212"/>
        <end position="287"/>
    </location>
</feature>
<dbReference type="InterPro" id="IPR018944">
    <property type="entry name" value="DNA_pol_lambd_fingers_domain"/>
</dbReference>
<dbReference type="FunFam" id="3.30.210.10:FF:000005">
    <property type="entry name" value="DNA polymerase IV"/>
    <property type="match status" value="1"/>
</dbReference>
<dbReference type="Pfam" id="PF14792">
    <property type="entry name" value="DNA_pol_B_palm"/>
    <property type="match status" value="1"/>
</dbReference>
<dbReference type="Pfam" id="PF14791">
    <property type="entry name" value="DNA_pol_B_thumb"/>
    <property type="match status" value="1"/>
</dbReference>
<dbReference type="PANTHER" id="PTHR11276:SF29">
    <property type="entry name" value="DNA POLYMERASE TYPE-X FAMILY PROTEIN POL4"/>
    <property type="match status" value="1"/>
</dbReference>
<evidence type="ECO:0000256" key="4">
    <source>
        <dbReference type="ARBA" id="ARBA00022695"/>
    </source>
</evidence>
<dbReference type="Gene3D" id="1.10.150.110">
    <property type="entry name" value="DNA polymerase beta, N-terminal domain-like"/>
    <property type="match status" value="1"/>
</dbReference>
<feature type="compositionally biased region" description="Polar residues" evidence="9">
    <location>
        <begin position="1"/>
        <end position="13"/>
    </location>
</feature>
<dbReference type="InterPro" id="IPR010996">
    <property type="entry name" value="HHH_MUS81"/>
</dbReference>
<name>A0A6A6VKK5_9PLEO</name>
<dbReference type="Gene3D" id="1.10.150.20">
    <property type="entry name" value="5' to 3' exonuclease, C-terminal subdomain"/>
    <property type="match status" value="1"/>
</dbReference>
<dbReference type="EMBL" id="MU006562">
    <property type="protein sequence ID" value="KAF2751152.1"/>
    <property type="molecule type" value="Genomic_DNA"/>
</dbReference>
<evidence type="ECO:0000313" key="11">
    <source>
        <dbReference type="EMBL" id="KAF2751152.1"/>
    </source>
</evidence>